<evidence type="ECO:0000313" key="2">
    <source>
        <dbReference type="EMBL" id="ORY33740.1"/>
    </source>
</evidence>
<keyword evidence="3" id="KW-1185">Reference proteome</keyword>
<feature type="region of interest" description="Disordered" evidence="1">
    <location>
        <begin position="64"/>
        <end position="130"/>
    </location>
</feature>
<evidence type="ECO:0000256" key="1">
    <source>
        <dbReference type="SAM" id="MobiDB-lite"/>
    </source>
</evidence>
<dbReference type="EMBL" id="MCFC01000005">
    <property type="protein sequence ID" value="ORY33740.1"/>
    <property type="molecule type" value="Genomic_DNA"/>
</dbReference>
<dbReference type="OrthoDB" id="10061064at2759"/>
<protein>
    <submittedName>
        <fullName evidence="2">Uncharacterized protein</fullName>
    </submittedName>
</protein>
<dbReference type="InterPro" id="IPR038422">
    <property type="entry name" value="Cut8/Sts1_sf"/>
</dbReference>
<name>A0A1Y2BGM7_9TREE</name>
<gene>
    <name evidence="2" type="ORF">BCR39DRAFT_518954</name>
</gene>
<dbReference type="Proteomes" id="UP000193986">
    <property type="component" value="Unassembled WGS sequence"/>
</dbReference>
<dbReference type="AlphaFoldDB" id="A0A1Y2BGM7"/>
<dbReference type="InParanoid" id="A0A1Y2BGM7"/>
<organism evidence="2 3">
    <name type="scientific">Naematelia encephala</name>
    <dbReference type="NCBI Taxonomy" id="71784"/>
    <lineage>
        <taxon>Eukaryota</taxon>
        <taxon>Fungi</taxon>
        <taxon>Dikarya</taxon>
        <taxon>Basidiomycota</taxon>
        <taxon>Agaricomycotina</taxon>
        <taxon>Tremellomycetes</taxon>
        <taxon>Tremellales</taxon>
        <taxon>Naemateliaceae</taxon>
        <taxon>Naematelia</taxon>
    </lineage>
</organism>
<comment type="caution">
    <text evidence="2">The sequence shown here is derived from an EMBL/GenBank/DDBJ whole genome shotgun (WGS) entry which is preliminary data.</text>
</comment>
<proteinExistence type="predicted"/>
<sequence length="441" mass="46578">MAHPLTQHPPSALPFTAASRPSVLGFGFGFPSSSTSSLSSTPAFATQARLPSGNVSHVAFGSPASPYKRPAVSVRTGNTPHVSLKRPRRSASPSSSPSPSPSSSELSSPSNASGELPKGRANKDLSVGSLALKDEDRRTIASRKAIKRVRTEEAGPTRASAQDMDVGVLLAALPASAHLPILLGLVEANPTLASAVLSRIPQLDLDECLHALDKSLDKIKRVAGFTSPGADLSRGWKRAHHEVANFCRMAMTYLNYFASSTGSGSAPDPQTIHSMLRATTLHIYSLLIYIPSPDSDIPSAKPLLDLAKSTLSSWTAWVSALSQEVNQRGGMFPHTSVSAWADSIDLLAGNTLAQQQHWSGGGGGTFSLTAWPSSSSSSNDHPVVLSFRSAFAPVREKFINELGWLVGRQGNGPPIPSVPPPAMNFGQSWARTAVTNIDEEL</sequence>
<reference evidence="2 3" key="1">
    <citation type="submission" date="2016-07" db="EMBL/GenBank/DDBJ databases">
        <title>Pervasive Adenine N6-methylation of Active Genes in Fungi.</title>
        <authorList>
            <consortium name="DOE Joint Genome Institute"/>
            <person name="Mondo S.J."/>
            <person name="Dannebaum R.O."/>
            <person name="Kuo R.C."/>
            <person name="Labutti K."/>
            <person name="Haridas S."/>
            <person name="Kuo A."/>
            <person name="Salamov A."/>
            <person name="Ahrendt S.R."/>
            <person name="Lipzen A."/>
            <person name="Sullivan W."/>
            <person name="Andreopoulos W.B."/>
            <person name="Clum A."/>
            <person name="Lindquist E."/>
            <person name="Daum C."/>
            <person name="Ramamoorthy G.K."/>
            <person name="Gryganskyi A."/>
            <person name="Culley D."/>
            <person name="Magnuson J.K."/>
            <person name="James T.Y."/>
            <person name="O'Malley M.A."/>
            <person name="Stajich J.E."/>
            <person name="Spatafora J.W."/>
            <person name="Visel A."/>
            <person name="Grigoriev I.V."/>
        </authorList>
    </citation>
    <scope>NUCLEOTIDE SEQUENCE [LARGE SCALE GENOMIC DNA]</scope>
    <source>
        <strain evidence="2 3">68-887.2</strain>
    </source>
</reference>
<evidence type="ECO:0000313" key="3">
    <source>
        <dbReference type="Proteomes" id="UP000193986"/>
    </source>
</evidence>
<feature type="compositionally biased region" description="Low complexity" evidence="1">
    <location>
        <begin position="90"/>
        <end position="113"/>
    </location>
</feature>
<dbReference type="Gene3D" id="1.20.58.1590">
    <property type="entry name" value="Tethering factor for nuclear proteasome Cut8/Sts1"/>
    <property type="match status" value="1"/>
</dbReference>
<accession>A0A1Y2BGM7</accession>